<feature type="non-terminal residue" evidence="1">
    <location>
        <position position="1"/>
    </location>
</feature>
<sequence length="99" mass="11175">CEVRRVFVDTKMNWGSIFEVVRKRTTPRYALNRQLATLAAVDIVIGPSQAPPTVIRSASILYLSRYPAESQKVRHVGAARVTRLRLRNTSALVFKARAH</sequence>
<dbReference type="EMBL" id="JAHIBW010000023">
    <property type="protein sequence ID" value="KAG7299082.1"/>
    <property type="molecule type" value="Genomic_DNA"/>
</dbReference>
<keyword evidence="2" id="KW-1185">Reference proteome</keyword>
<reference evidence="1 2" key="1">
    <citation type="submission" date="2021-06" db="EMBL/GenBank/DDBJ databases">
        <title>A haploid diamondback moth (Plutella xylostella L.) genome assembly resolves 31 chromosomes and identifies a diamide resistance mutation.</title>
        <authorList>
            <person name="Ward C.M."/>
            <person name="Perry K.D."/>
            <person name="Baker G."/>
            <person name="Powis K."/>
            <person name="Heckel D.G."/>
            <person name="Baxter S.W."/>
        </authorList>
    </citation>
    <scope>NUCLEOTIDE SEQUENCE [LARGE SCALE GENOMIC DNA]</scope>
    <source>
        <strain evidence="1 2">LV</strain>
        <tissue evidence="1">Single pupa</tissue>
    </source>
</reference>
<name>A0ABQ7Q1H5_PLUXY</name>
<gene>
    <name evidence="1" type="ORF">JYU34_017580</name>
</gene>
<protein>
    <submittedName>
        <fullName evidence="1">Uncharacterized protein</fullName>
    </submittedName>
</protein>
<organism evidence="1 2">
    <name type="scientific">Plutella xylostella</name>
    <name type="common">Diamondback moth</name>
    <name type="synonym">Plutella maculipennis</name>
    <dbReference type="NCBI Taxonomy" id="51655"/>
    <lineage>
        <taxon>Eukaryota</taxon>
        <taxon>Metazoa</taxon>
        <taxon>Ecdysozoa</taxon>
        <taxon>Arthropoda</taxon>
        <taxon>Hexapoda</taxon>
        <taxon>Insecta</taxon>
        <taxon>Pterygota</taxon>
        <taxon>Neoptera</taxon>
        <taxon>Endopterygota</taxon>
        <taxon>Lepidoptera</taxon>
        <taxon>Glossata</taxon>
        <taxon>Ditrysia</taxon>
        <taxon>Yponomeutoidea</taxon>
        <taxon>Plutellidae</taxon>
        <taxon>Plutella</taxon>
    </lineage>
</organism>
<accession>A0ABQ7Q1H5</accession>
<evidence type="ECO:0000313" key="1">
    <source>
        <dbReference type="EMBL" id="KAG7299082.1"/>
    </source>
</evidence>
<proteinExistence type="predicted"/>
<dbReference type="Proteomes" id="UP000823941">
    <property type="component" value="Chromosome 23"/>
</dbReference>
<evidence type="ECO:0000313" key="2">
    <source>
        <dbReference type="Proteomes" id="UP000823941"/>
    </source>
</evidence>
<comment type="caution">
    <text evidence="1">The sequence shown here is derived from an EMBL/GenBank/DDBJ whole genome shotgun (WGS) entry which is preliminary data.</text>
</comment>